<organism evidence="6 7">
    <name type="scientific">Sphingobium xenophagum</name>
    <dbReference type="NCBI Taxonomy" id="121428"/>
    <lineage>
        <taxon>Bacteria</taxon>
        <taxon>Pseudomonadati</taxon>
        <taxon>Pseudomonadota</taxon>
        <taxon>Alphaproteobacteria</taxon>
        <taxon>Sphingomonadales</taxon>
        <taxon>Sphingomonadaceae</taxon>
        <taxon>Sphingobium</taxon>
    </lineage>
</organism>
<dbReference type="GO" id="GO:0016787">
    <property type="term" value="F:hydrolase activity"/>
    <property type="evidence" value="ECO:0007669"/>
    <property type="project" value="InterPro"/>
</dbReference>
<evidence type="ECO:0000256" key="1">
    <source>
        <dbReference type="PIRSR" id="PIRSR640255-1"/>
    </source>
</evidence>
<keyword evidence="3" id="KW-0732">Signal</keyword>
<reference evidence="6 7" key="1">
    <citation type="submission" date="2014-12" db="EMBL/GenBank/DDBJ databases">
        <title>Whole genome sequencing of Sphingobium xenophagum OW59.</title>
        <authorList>
            <person name="Ohta Y."/>
            <person name="Nishi S."/>
            <person name="Hatada Y."/>
        </authorList>
    </citation>
    <scope>NUCLEOTIDE SEQUENCE [LARGE SCALE GENOMIC DNA]</scope>
    <source>
        <strain evidence="6 7">OW59</strain>
    </source>
</reference>
<proteinExistence type="predicted"/>
<dbReference type="InterPro" id="IPR001604">
    <property type="entry name" value="Endo_G_ENPP1-like_dom"/>
</dbReference>
<dbReference type="RefSeq" id="WP_130752822.1">
    <property type="nucleotide sequence ID" value="NZ_BBQY01000008.1"/>
</dbReference>
<dbReference type="SMART" id="SM00892">
    <property type="entry name" value="Endonuclease_NS"/>
    <property type="match status" value="1"/>
</dbReference>
<feature type="chain" id="PRO_5019137281" description="Endonuclease G" evidence="3">
    <location>
        <begin position="20"/>
        <end position="342"/>
    </location>
</feature>
<feature type="signal peptide" evidence="3">
    <location>
        <begin position="1"/>
        <end position="19"/>
    </location>
</feature>
<dbReference type="AlphaFoldDB" id="A0A401J2R0"/>
<dbReference type="GO" id="GO:0003676">
    <property type="term" value="F:nucleic acid binding"/>
    <property type="evidence" value="ECO:0007669"/>
    <property type="project" value="InterPro"/>
</dbReference>
<feature type="binding site" evidence="2">
    <location>
        <position position="180"/>
    </location>
    <ligand>
        <name>Mg(2+)</name>
        <dbReference type="ChEBI" id="CHEBI:18420"/>
        <note>catalytic</note>
    </ligand>
</feature>
<dbReference type="InterPro" id="IPR040255">
    <property type="entry name" value="Non-specific_endonuclease"/>
</dbReference>
<feature type="domain" description="ENPP1-3/EXOG-like endonuclease/phosphodiesterase" evidence="4">
    <location>
        <begin position="56"/>
        <end position="309"/>
    </location>
</feature>
<dbReference type="Pfam" id="PF01223">
    <property type="entry name" value="Endonuclease_NS"/>
    <property type="match status" value="1"/>
</dbReference>
<comment type="caution">
    <text evidence="6">The sequence shown here is derived from an EMBL/GenBank/DDBJ whole genome shotgun (WGS) entry which is preliminary data.</text>
</comment>
<dbReference type="GO" id="GO:0004519">
    <property type="term" value="F:endonuclease activity"/>
    <property type="evidence" value="ECO:0007669"/>
    <property type="project" value="TreeGrafter"/>
</dbReference>
<dbReference type="SMART" id="SM00477">
    <property type="entry name" value="NUC"/>
    <property type="match status" value="1"/>
</dbReference>
<gene>
    <name evidence="6" type="ORF">MBESOW_P2172</name>
</gene>
<dbReference type="PANTHER" id="PTHR13966">
    <property type="entry name" value="ENDONUCLEASE RELATED"/>
    <property type="match status" value="1"/>
</dbReference>
<dbReference type="EMBL" id="BBQY01000008">
    <property type="protein sequence ID" value="GBH30916.1"/>
    <property type="molecule type" value="Genomic_DNA"/>
</dbReference>
<dbReference type="Gene3D" id="3.40.570.10">
    <property type="entry name" value="Extracellular Endonuclease, subunit A"/>
    <property type="match status" value="1"/>
</dbReference>
<evidence type="ECO:0000259" key="4">
    <source>
        <dbReference type="SMART" id="SM00477"/>
    </source>
</evidence>
<dbReference type="Proteomes" id="UP000290975">
    <property type="component" value="Unassembled WGS sequence"/>
</dbReference>
<protein>
    <recommendedName>
        <fullName evidence="8">Endonuclease G</fullName>
    </recommendedName>
</protein>
<evidence type="ECO:0000313" key="7">
    <source>
        <dbReference type="Proteomes" id="UP000290975"/>
    </source>
</evidence>
<evidence type="ECO:0000313" key="6">
    <source>
        <dbReference type="EMBL" id="GBH30916.1"/>
    </source>
</evidence>
<sequence length="342" mass="38067">MRLWIGTILLGCTAAPAMAQSFPCSNASVSPYLALVTTDHDHQRVAPAGSSLTKRFTAYYSSFDDGKDRNGEARHIPRLNPQFVAYELRGVGPDTNGDYAEPPVSIGRPNRWYSSPELVPLVDNIQGVTNRRIDDSYRGAGEVWNRGHLAMSDHAQRINAQASCNTHNFWNASPQAKDLNQGPWQHLENYSAAASNKYRSIWLITGPIFDPATRGLTIGDPGELPVEIPDAFFKILIHESPSGIDTLAFVFEQPNQLNEEGEPVPGAAWVNCNQARARDHIYDHRPQLVSIARIEARTGLRFFPDRPDRDTLINAQATALWPVETRYWDSGNAVCARQRSHP</sequence>
<keyword evidence="7" id="KW-1185">Reference proteome</keyword>
<feature type="domain" description="DNA/RNA non-specific endonuclease/pyrophosphatase/phosphodiesterase" evidence="5">
    <location>
        <begin position="55"/>
        <end position="309"/>
    </location>
</feature>
<evidence type="ECO:0000256" key="2">
    <source>
        <dbReference type="PIRSR" id="PIRSR640255-2"/>
    </source>
</evidence>
<dbReference type="SUPFAM" id="SSF54060">
    <property type="entry name" value="His-Me finger endonucleases"/>
    <property type="match status" value="1"/>
</dbReference>
<dbReference type="GO" id="GO:0046872">
    <property type="term" value="F:metal ion binding"/>
    <property type="evidence" value="ECO:0007669"/>
    <property type="project" value="UniProtKB-KW"/>
</dbReference>
<dbReference type="InterPro" id="IPR020821">
    <property type="entry name" value="ENPP1-3/EXOG-like_nuc-like"/>
</dbReference>
<name>A0A401J2R0_SPHXE</name>
<keyword evidence="2" id="KW-0479">Metal-binding</keyword>
<feature type="active site" description="Proton acceptor" evidence="1">
    <location>
        <position position="148"/>
    </location>
</feature>
<evidence type="ECO:0008006" key="8">
    <source>
        <dbReference type="Google" id="ProtNLM"/>
    </source>
</evidence>
<evidence type="ECO:0000259" key="5">
    <source>
        <dbReference type="SMART" id="SM00892"/>
    </source>
</evidence>
<dbReference type="InterPro" id="IPR044929">
    <property type="entry name" value="DNA/RNA_non-sp_Endonuclease_sf"/>
</dbReference>
<dbReference type="InterPro" id="IPR044925">
    <property type="entry name" value="His-Me_finger_sf"/>
</dbReference>
<accession>A0A401J2R0</accession>
<evidence type="ECO:0000256" key="3">
    <source>
        <dbReference type="SAM" id="SignalP"/>
    </source>
</evidence>
<dbReference type="PANTHER" id="PTHR13966:SF5">
    <property type="entry name" value="ENDONUCLEASE G, MITOCHONDRIAL"/>
    <property type="match status" value="1"/>
</dbReference>